<keyword evidence="8" id="KW-0812">Transmembrane</keyword>
<evidence type="ECO:0000256" key="9">
    <source>
        <dbReference type="SAM" id="SignalP"/>
    </source>
</evidence>
<dbReference type="Gene3D" id="1.25.40.10">
    <property type="entry name" value="Tetratricopeptide repeat domain"/>
    <property type="match status" value="2"/>
</dbReference>
<protein>
    <submittedName>
        <fullName evidence="11">Helix-turn-helix domain-containing protein</fullName>
    </submittedName>
</protein>
<keyword evidence="8" id="KW-1133">Transmembrane helix</keyword>
<dbReference type="InterPro" id="IPR019734">
    <property type="entry name" value="TPR_rpt"/>
</dbReference>
<evidence type="ECO:0000256" key="2">
    <source>
        <dbReference type="ARBA" id="ARBA00022490"/>
    </source>
</evidence>
<dbReference type="PANTHER" id="PTHR46630:SF1">
    <property type="entry name" value="TETRATRICOPEPTIDE REPEAT PROTEIN 29"/>
    <property type="match status" value="1"/>
</dbReference>
<evidence type="ECO:0000256" key="1">
    <source>
        <dbReference type="ARBA" id="ARBA00004496"/>
    </source>
</evidence>
<dbReference type="PROSITE" id="PS01124">
    <property type="entry name" value="HTH_ARAC_FAMILY_2"/>
    <property type="match status" value="1"/>
</dbReference>
<keyword evidence="3" id="KW-0677">Repeat</keyword>
<dbReference type="SUPFAM" id="SSF48452">
    <property type="entry name" value="TPR-like"/>
    <property type="match status" value="2"/>
</dbReference>
<organism evidence="11 12">
    <name type="scientific">Kordia aestuariivivens</name>
    <dbReference type="NCBI Taxonomy" id="2759037"/>
    <lineage>
        <taxon>Bacteria</taxon>
        <taxon>Pseudomonadati</taxon>
        <taxon>Bacteroidota</taxon>
        <taxon>Flavobacteriia</taxon>
        <taxon>Flavobacteriales</taxon>
        <taxon>Flavobacteriaceae</taxon>
        <taxon>Kordia</taxon>
    </lineage>
</organism>
<keyword evidence="6" id="KW-0804">Transcription</keyword>
<sequence length="562" mass="65745">MLKAKHILCLLCLAFTLSHAQKPFQDSLKRSSSAFIERIQTASPEEITTFENTFFAIQNKDEHWVESALELAYHFYKKEKFQQSLVYTNAAIEVSNILNDNTLLAKCYLRKGNIYKQQGKNENALEAYYTLLEFALKADNVNYQLLARMNIAVIHRMMQQYEKALQACTEALQSIHETKYYGKKNHVNLLTILSETHLNMENYDAALHHIETGLTMSDTLNYTLGKVDLGIKKGIIHYKKEAYNLALEYLYKADELLKNDTLTNDFHQKIYANYFISACLYQQKKYQKTVDRLQESITILKKDPKRDTYVLDTYLLLSKSYNKLKNTEQTLHWHDEYIILNEVLEKDKNKLQNIIYEKETQYFKDEIARLKKEKEKGNTMIWYVVIFAAIVSVIGVLIVFRSIKKQQSSKETLQELTSTINVLATQNKKLTTKKTPQKLFDIEDEKVHSILKKIAKLEASEYYLNLECSLSAMAKKLKTNRSYLSQIIKTHKKKRFNDYINDLRIDYTLDRLKNDKKFRLFSVTSIAKEVGYKSDYSLVKHFKERTGVKPSNYIKNLLDSNS</sequence>
<evidence type="ECO:0000259" key="10">
    <source>
        <dbReference type="PROSITE" id="PS01124"/>
    </source>
</evidence>
<evidence type="ECO:0000256" key="4">
    <source>
        <dbReference type="ARBA" id="ARBA00022803"/>
    </source>
</evidence>
<dbReference type="RefSeq" id="WP_187564433.1">
    <property type="nucleotide sequence ID" value="NZ_JACGWS010000019.1"/>
</dbReference>
<dbReference type="InterPro" id="IPR011990">
    <property type="entry name" value="TPR-like_helical_dom_sf"/>
</dbReference>
<evidence type="ECO:0000256" key="3">
    <source>
        <dbReference type="ARBA" id="ARBA00022737"/>
    </source>
</evidence>
<dbReference type="SMART" id="SM00028">
    <property type="entry name" value="TPR"/>
    <property type="match status" value="6"/>
</dbReference>
<feature type="transmembrane region" description="Helical" evidence="8">
    <location>
        <begin position="380"/>
        <end position="400"/>
    </location>
</feature>
<dbReference type="PANTHER" id="PTHR46630">
    <property type="entry name" value="TETRATRICOPEPTIDE REPEAT PROTEIN 29"/>
    <property type="match status" value="1"/>
</dbReference>
<keyword evidence="5" id="KW-0805">Transcription regulation</keyword>
<dbReference type="InterPro" id="IPR051476">
    <property type="entry name" value="Bac_ResReg_Asp_Phosphatase"/>
</dbReference>
<evidence type="ECO:0000256" key="8">
    <source>
        <dbReference type="SAM" id="Phobius"/>
    </source>
</evidence>
<dbReference type="Pfam" id="PF12833">
    <property type="entry name" value="HTH_18"/>
    <property type="match status" value="1"/>
</dbReference>
<name>A0ABR7QFP2_9FLAO</name>
<dbReference type="EMBL" id="JACGWS010000019">
    <property type="protein sequence ID" value="MBC8757394.1"/>
    <property type="molecule type" value="Genomic_DNA"/>
</dbReference>
<dbReference type="InterPro" id="IPR018060">
    <property type="entry name" value="HTH_AraC"/>
</dbReference>
<accession>A0ABR7QFP2</accession>
<dbReference type="Gene3D" id="1.10.10.60">
    <property type="entry name" value="Homeodomain-like"/>
    <property type="match status" value="2"/>
</dbReference>
<keyword evidence="2" id="KW-0963">Cytoplasm</keyword>
<gene>
    <name evidence="11" type="ORF">H2O64_22180</name>
</gene>
<keyword evidence="4" id="KW-0802">TPR repeat</keyword>
<dbReference type="InterPro" id="IPR009057">
    <property type="entry name" value="Homeodomain-like_sf"/>
</dbReference>
<feature type="signal peptide" evidence="9">
    <location>
        <begin position="1"/>
        <end position="20"/>
    </location>
</feature>
<comment type="caution">
    <text evidence="11">The sequence shown here is derived from an EMBL/GenBank/DDBJ whole genome shotgun (WGS) entry which is preliminary data.</text>
</comment>
<evidence type="ECO:0000256" key="5">
    <source>
        <dbReference type="ARBA" id="ARBA00023015"/>
    </source>
</evidence>
<comment type="similarity">
    <text evidence="7">Belongs to the Rap family.</text>
</comment>
<dbReference type="SMART" id="SM00342">
    <property type="entry name" value="HTH_ARAC"/>
    <property type="match status" value="1"/>
</dbReference>
<dbReference type="SUPFAM" id="SSF46689">
    <property type="entry name" value="Homeodomain-like"/>
    <property type="match status" value="1"/>
</dbReference>
<evidence type="ECO:0000256" key="7">
    <source>
        <dbReference type="ARBA" id="ARBA00038253"/>
    </source>
</evidence>
<reference evidence="11 12" key="1">
    <citation type="submission" date="2020-07" db="EMBL/GenBank/DDBJ databases">
        <title>Description of Kordia aestuariivivens sp. nov., isolated from a tidal flat.</title>
        <authorList>
            <person name="Park S."/>
            <person name="Yoon J.-H."/>
        </authorList>
    </citation>
    <scope>NUCLEOTIDE SEQUENCE [LARGE SCALE GENOMIC DNA]</scope>
    <source>
        <strain evidence="11 12">YSTF-M3</strain>
    </source>
</reference>
<keyword evidence="9" id="KW-0732">Signal</keyword>
<feature type="chain" id="PRO_5047327203" evidence="9">
    <location>
        <begin position="21"/>
        <end position="562"/>
    </location>
</feature>
<keyword evidence="8" id="KW-0472">Membrane</keyword>
<evidence type="ECO:0000313" key="11">
    <source>
        <dbReference type="EMBL" id="MBC8757394.1"/>
    </source>
</evidence>
<evidence type="ECO:0000313" key="12">
    <source>
        <dbReference type="Proteomes" id="UP000619238"/>
    </source>
</evidence>
<keyword evidence="12" id="KW-1185">Reference proteome</keyword>
<comment type="subcellular location">
    <subcellularLocation>
        <location evidence="1">Cytoplasm</location>
    </subcellularLocation>
</comment>
<dbReference type="Proteomes" id="UP000619238">
    <property type="component" value="Unassembled WGS sequence"/>
</dbReference>
<feature type="domain" description="HTH araC/xylS-type" evidence="10">
    <location>
        <begin position="452"/>
        <end position="556"/>
    </location>
</feature>
<proteinExistence type="inferred from homology"/>
<evidence type="ECO:0000256" key="6">
    <source>
        <dbReference type="ARBA" id="ARBA00023163"/>
    </source>
</evidence>